<evidence type="ECO:0000256" key="1">
    <source>
        <dbReference type="SAM" id="MobiDB-lite"/>
    </source>
</evidence>
<reference evidence="2 3" key="1">
    <citation type="journal article" date="2023" name="Elife">
        <title>Identification of key yeast species and microbe-microbe interactions impacting larval growth of Drosophila in the wild.</title>
        <authorList>
            <person name="Mure A."/>
            <person name="Sugiura Y."/>
            <person name="Maeda R."/>
            <person name="Honda K."/>
            <person name="Sakurai N."/>
            <person name="Takahashi Y."/>
            <person name="Watada M."/>
            <person name="Katoh T."/>
            <person name="Gotoh A."/>
            <person name="Gotoh Y."/>
            <person name="Taniguchi I."/>
            <person name="Nakamura K."/>
            <person name="Hayashi T."/>
            <person name="Katayama T."/>
            <person name="Uemura T."/>
            <person name="Hattori Y."/>
        </authorList>
    </citation>
    <scope>NUCLEOTIDE SEQUENCE [LARGE SCALE GENOMIC DNA]</scope>
    <source>
        <strain evidence="2 3">SC-9</strain>
    </source>
</reference>
<feature type="compositionally biased region" description="Basic and acidic residues" evidence="1">
    <location>
        <begin position="22"/>
        <end position="42"/>
    </location>
</feature>
<evidence type="ECO:0000313" key="2">
    <source>
        <dbReference type="EMBL" id="GMM35926.1"/>
    </source>
</evidence>
<comment type="caution">
    <text evidence="2">The sequence shown here is derived from an EMBL/GenBank/DDBJ whole genome shotgun (WGS) entry which is preliminary data.</text>
</comment>
<organism evidence="2 3">
    <name type="scientific">Saccharomycopsis crataegensis</name>
    <dbReference type="NCBI Taxonomy" id="43959"/>
    <lineage>
        <taxon>Eukaryota</taxon>
        <taxon>Fungi</taxon>
        <taxon>Dikarya</taxon>
        <taxon>Ascomycota</taxon>
        <taxon>Saccharomycotina</taxon>
        <taxon>Saccharomycetes</taxon>
        <taxon>Saccharomycopsidaceae</taxon>
        <taxon>Saccharomycopsis</taxon>
    </lineage>
</organism>
<dbReference type="AlphaFoldDB" id="A0AAV5QMX1"/>
<name>A0AAV5QMX1_9ASCO</name>
<feature type="region of interest" description="Disordered" evidence="1">
    <location>
        <begin position="19"/>
        <end position="42"/>
    </location>
</feature>
<dbReference type="EMBL" id="BTFZ01000011">
    <property type="protein sequence ID" value="GMM35926.1"/>
    <property type="molecule type" value="Genomic_DNA"/>
</dbReference>
<dbReference type="GeneID" id="90073901"/>
<sequence length="232" mass="26493">MENESSWKSSQLPFYVVIQDKSQGRLRDNNHRDDGDDNNREMSKFTSIEYDKILGNSVENSELFEAPINVYPEIRYKFVDDLEDIKNGSPAEHGAGHHHHHHHPVGQEGLNNDDTVVVLDFDHRGENIVGSRCLSDNWQVYEISRMKNNKVSFEGPNNHENTTNIVIKGTNSTIDLDSEAPIAGTVKVPKKVTGEEEDLDQSIEDIRNLVSLFNERNKQLEQMVNLHSTFPR</sequence>
<accession>A0AAV5QMX1</accession>
<feature type="region of interest" description="Disordered" evidence="1">
    <location>
        <begin position="87"/>
        <end position="111"/>
    </location>
</feature>
<dbReference type="Gene3D" id="2.60.270.60">
    <property type="match status" value="1"/>
</dbReference>
<evidence type="ECO:0000313" key="3">
    <source>
        <dbReference type="Proteomes" id="UP001360560"/>
    </source>
</evidence>
<dbReference type="RefSeq" id="XP_064852922.1">
    <property type="nucleotide sequence ID" value="XM_064996850.1"/>
</dbReference>
<proteinExistence type="predicted"/>
<keyword evidence="3" id="KW-1185">Reference proteome</keyword>
<dbReference type="Proteomes" id="UP001360560">
    <property type="component" value="Unassembled WGS sequence"/>
</dbReference>
<protein>
    <submittedName>
        <fullName evidence="2">Uncharacterized protein</fullName>
    </submittedName>
</protein>
<gene>
    <name evidence="2" type="ORF">DASC09_032510</name>
</gene>